<sequence length="79" mass="9940">MGIVRLIYRTFKLFSLFYTLWQTTRVTRLFFVVRMLIRLFRKRSARRKRPKMAFTFVGANHTEIYRRRGWRRIHRKSEN</sequence>
<evidence type="ECO:0000256" key="1">
    <source>
        <dbReference type="SAM" id="Phobius"/>
    </source>
</evidence>
<accession>A0ABW4JN53</accession>
<gene>
    <name evidence="2" type="ORF">ACFSB2_21915</name>
</gene>
<keyword evidence="1" id="KW-0472">Membrane</keyword>
<organism evidence="2 3">
    <name type="scientific">Alicyclobacillus fodiniaquatilis</name>
    <dbReference type="NCBI Taxonomy" id="1661150"/>
    <lineage>
        <taxon>Bacteria</taxon>
        <taxon>Bacillati</taxon>
        <taxon>Bacillota</taxon>
        <taxon>Bacilli</taxon>
        <taxon>Bacillales</taxon>
        <taxon>Alicyclobacillaceae</taxon>
        <taxon>Alicyclobacillus</taxon>
    </lineage>
</organism>
<comment type="caution">
    <text evidence="2">The sequence shown here is derived from an EMBL/GenBank/DDBJ whole genome shotgun (WGS) entry which is preliminary data.</text>
</comment>
<keyword evidence="1" id="KW-0812">Transmembrane</keyword>
<feature type="transmembrane region" description="Helical" evidence="1">
    <location>
        <begin position="20"/>
        <end position="40"/>
    </location>
</feature>
<keyword evidence="3" id="KW-1185">Reference proteome</keyword>
<name>A0ABW4JN53_9BACL</name>
<dbReference type="Proteomes" id="UP001597079">
    <property type="component" value="Unassembled WGS sequence"/>
</dbReference>
<reference evidence="3" key="1">
    <citation type="journal article" date="2019" name="Int. J. Syst. Evol. Microbiol.">
        <title>The Global Catalogue of Microorganisms (GCM) 10K type strain sequencing project: providing services to taxonomists for standard genome sequencing and annotation.</title>
        <authorList>
            <consortium name="The Broad Institute Genomics Platform"/>
            <consortium name="The Broad Institute Genome Sequencing Center for Infectious Disease"/>
            <person name="Wu L."/>
            <person name="Ma J."/>
        </authorList>
    </citation>
    <scope>NUCLEOTIDE SEQUENCE [LARGE SCALE GENOMIC DNA]</scope>
    <source>
        <strain evidence="3">CGMCC 1.12286</strain>
    </source>
</reference>
<protein>
    <submittedName>
        <fullName evidence="2">Uncharacterized protein</fullName>
    </submittedName>
</protein>
<dbReference type="RefSeq" id="WP_377945237.1">
    <property type="nucleotide sequence ID" value="NZ_JBHUCX010000092.1"/>
</dbReference>
<evidence type="ECO:0000313" key="3">
    <source>
        <dbReference type="Proteomes" id="UP001597079"/>
    </source>
</evidence>
<keyword evidence="1" id="KW-1133">Transmembrane helix</keyword>
<dbReference type="EMBL" id="JBHUCX010000092">
    <property type="protein sequence ID" value="MFD1677334.1"/>
    <property type="molecule type" value="Genomic_DNA"/>
</dbReference>
<proteinExistence type="predicted"/>
<evidence type="ECO:0000313" key="2">
    <source>
        <dbReference type="EMBL" id="MFD1677334.1"/>
    </source>
</evidence>